<accession>A0A0L0DGT6</accession>
<sequence length="166" mass="17861">MSFSTSSRKASDGSARRAAYRRTRVKAGYQAKAEPAPHAADGPDGASNSASASATATVTAFDAQAFIAALPSNRNSPRAKDKAVRNVFNSFFNDFLKSRNNWSQSDIAAEAGKTKSGNGGSVSHFLKNNRHTAWIFSVFLRLAREAAASHPHDFADWAKPHVTFSQ</sequence>
<dbReference type="RefSeq" id="XP_013756077.1">
    <property type="nucleotide sequence ID" value="XM_013900623.1"/>
</dbReference>
<dbReference type="AlphaFoldDB" id="A0A0L0DGT6"/>
<dbReference type="GeneID" id="25566482"/>
<dbReference type="EMBL" id="GL349467">
    <property type="protein sequence ID" value="KNC51410.1"/>
    <property type="molecule type" value="Genomic_DNA"/>
</dbReference>
<evidence type="ECO:0000313" key="2">
    <source>
        <dbReference type="EMBL" id="KNC51410.1"/>
    </source>
</evidence>
<reference evidence="2 3" key="1">
    <citation type="submission" date="2010-05" db="EMBL/GenBank/DDBJ databases">
        <title>The Genome Sequence of Thecamonas trahens ATCC 50062.</title>
        <authorList>
            <consortium name="The Broad Institute Genome Sequencing Platform"/>
            <person name="Russ C."/>
            <person name="Cuomo C."/>
            <person name="Shea T."/>
            <person name="Young S.K."/>
            <person name="Zeng Q."/>
            <person name="Koehrsen M."/>
            <person name="Haas B."/>
            <person name="Borodovsky M."/>
            <person name="Guigo R."/>
            <person name="Alvarado L."/>
            <person name="Berlin A."/>
            <person name="Bochicchio J."/>
            <person name="Borenstein D."/>
            <person name="Chapman S."/>
            <person name="Chen Z."/>
            <person name="Freedman E."/>
            <person name="Gellesch M."/>
            <person name="Goldberg J."/>
            <person name="Griggs A."/>
            <person name="Gujja S."/>
            <person name="Heilman E."/>
            <person name="Heiman D."/>
            <person name="Hepburn T."/>
            <person name="Howarth C."/>
            <person name="Jen D."/>
            <person name="Larson L."/>
            <person name="Mehta T."/>
            <person name="Park D."/>
            <person name="Pearson M."/>
            <person name="Roberts A."/>
            <person name="Saif S."/>
            <person name="Shenoy N."/>
            <person name="Sisk P."/>
            <person name="Stolte C."/>
            <person name="Sykes S."/>
            <person name="Thomson T."/>
            <person name="Walk T."/>
            <person name="White J."/>
            <person name="Yandava C."/>
            <person name="Burger G."/>
            <person name="Gray M.W."/>
            <person name="Holland P.W.H."/>
            <person name="King N."/>
            <person name="Lang F.B.F."/>
            <person name="Roger A.J."/>
            <person name="Ruiz-Trillo I."/>
            <person name="Lander E."/>
            <person name="Nusbaum C."/>
        </authorList>
    </citation>
    <scope>NUCLEOTIDE SEQUENCE [LARGE SCALE GENOMIC DNA]</scope>
    <source>
        <strain evidence="2 3">ATCC 50062</strain>
    </source>
</reference>
<proteinExistence type="predicted"/>
<protein>
    <submittedName>
        <fullName evidence="2">Uncharacterized protein</fullName>
    </submittedName>
</protein>
<feature type="compositionally biased region" description="Low complexity" evidence="1">
    <location>
        <begin position="33"/>
        <end position="51"/>
    </location>
</feature>
<organism evidence="2 3">
    <name type="scientific">Thecamonas trahens ATCC 50062</name>
    <dbReference type="NCBI Taxonomy" id="461836"/>
    <lineage>
        <taxon>Eukaryota</taxon>
        <taxon>Apusozoa</taxon>
        <taxon>Apusomonadida</taxon>
        <taxon>Apusomonadidae</taxon>
        <taxon>Thecamonas</taxon>
    </lineage>
</organism>
<name>A0A0L0DGT6_THETB</name>
<gene>
    <name evidence="2" type="ORF">AMSG_07595</name>
</gene>
<feature type="region of interest" description="Disordered" evidence="1">
    <location>
        <begin position="1"/>
        <end position="51"/>
    </location>
</feature>
<evidence type="ECO:0000256" key="1">
    <source>
        <dbReference type="SAM" id="MobiDB-lite"/>
    </source>
</evidence>
<dbReference type="Proteomes" id="UP000054408">
    <property type="component" value="Unassembled WGS sequence"/>
</dbReference>
<evidence type="ECO:0000313" key="3">
    <source>
        <dbReference type="Proteomes" id="UP000054408"/>
    </source>
</evidence>
<keyword evidence="3" id="KW-1185">Reference proteome</keyword>